<comment type="caution">
    <text evidence="2">The sequence shown here is derived from an EMBL/GenBank/DDBJ whole genome shotgun (WGS) entry which is preliminary data.</text>
</comment>
<proteinExistence type="predicted"/>
<dbReference type="Proteomes" id="UP000467700">
    <property type="component" value="Unassembled WGS sequence"/>
</dbReference>
<organism evidence="2 3">
    <name type="scientific">Cyclocybe aegerita</name>
    <name type="common">Black poplar mushroom</name>
    <name type="synonym">Agrocybe aegerita</name>
    <dbReference type="NCBI Taxonomy" id="1973307"/>
    <lineage>
        <taxon>Eukaryota</taxon>
        <taxon>Fungi</taxon>
        <taxon>Dikarya</taxon>
        <taxon>Basidiomycota</taxon>
        <taxon>Agaricomycotina</taxon>
        <taxon>Agaricomycetes</taxon>
        <taxon>Agaricomycetidae</taxon>
        <taxon>Agaricales</taxon>
        <taxon>Agaricineae</taxon>
        <taxon>Bolbitiaceae</taxon>
        <taxon>Cyclocybe</taxon>
    </lineage>
</organism>
<protein>
    <submittedName>
        <fullName evidence="2">Uncharacterized protein</fullName>
    </submittedName>
</protein>
<evidence type="ECO:0000313" key="3">
    <source>
        <dbReference type="Proteomes" id="UP000467700"/>
    </source>
</evidence>
<accession>A0A8S0X356</accession>
<evidence type="ECO:0000313" key="2">
    <source>
        <dbReference type="EMBL" id="CAA7265682.1"/>
    </source>
</evidence>
<reference evidence="2 3" key="1">
    <citation type="submission" date="2020-01" db="EMBL/GenBank/DDBJ databases">
        <authorList>
            <person name="Gupta K D."/>
        </authorList>
    </citation>
    <scope>NUCLEOTIDE SEQUENCE [LARGE SCALE GENOMIC DNA]</scope>
</reference>
<dbReference type="EMBL" id="CACVBS010000050">
    <property type="protein sequence ID" value="CAA7265682.1"/>
    <property type="molecule type" value="Genomic_DNA"/>
</dbReference>
<dbReference type="OrthoDB" id="2963117at2759"/>
<dbReference type="AlphaFoldDB" id="A0A8S0X356"/>
<feature type="region of interest" description="Disordered" evidence="1">
    <location>
        <begin position="1"/>
        <end position="21"/>
    </location>
</feature>
<evidence type="ECO:0000256" key="1">
    <source>
        <dbReference type="SAM" id="MobiDB-lite"/>
    </source>
</evidence>
<gene>
    <name evidence="2" type="ORF">AAE3_LOCUS7890</name>
</gene>
<name>A0A8S0X356_CYCAE</name>
<sequence>MPNLYDPIQNPGPLQDQDRPTPQMIVDDIHDWIVWELRTTVNSNTTDEHQLYGAWTTFLHEAFPPSGRFLISPQAPLRRVVEENEQDDSDTSFGSTGALHEAKHLPGREVEKLYPDFVAHKVFVQASPVRVRRILALVELKINEQALTERGHAQMLGYMHRASSHPNRETNLKGYLICGDKLWNYRLVDDDPNDLGQVRFNRKPRNIFIDSANEGVELAQELAAVAAKNWNDPA</sequence>
<keyword evidence="3" id="KW-1185">Reference proteome</keyword>